<evidence type="ECO:0000313" key="4">
    <source>
        <dbReference type="Proteomes" id="UP001500556"/>
    </source>
</evidence>
<dbReference type="InterPro" id="IPR052018">
    <property type="entry name" value="PHP_domain"/>
</dbReference>
<dbReference type="EMBL" id="BAABLO010000011">
    <property type="protein sequence ID" value="GAA4728232.1"/>
    <property type="molecule type" value="Genomic_DNA"/>
</dbReference>
<dbReference type="SMART" id="SM00481">
    <property type="entry name" value="POLIIIAc"/>
    <property type="match status" value="1"/>
</dbReference>
<dbReference type="NCBIfam" id="NF038032">
    <property type="entry name" value="CehA_McbA_metalo"/>
    <property type="match status" value="1"/>
</dbReference>
<feature type="region of interest" description="Disordered" evidence="1">
    <location>
        <begin position="116"/>
        <end position="136"/>
    </location>
</feature>
<accession>A0ABP8YI20</accession>
<proteinExistence type="predicted"/>
<dbReference type="InterPro" id="IPR004013">
    <property type="entry name" value="PHP_dom"/>
</dbReference>
<name>A0ABP8YI20_9MICO</name>
<dbReference type="PANTHER" id="PTHR42924">
    <property type="entry name" value="EXONUCLEASE"/>
    <property type="match status" value="1"/>
</dbReference>
<evidence type="ECO:0000259" key="2">
    <source>
        <dbReference type="SMART" id="SM00481"/>
    </source>
</evidence>
<feature type="domain" description="Polymerase/histidinol phosphatase N-terminal" evidence="2">
    <location>
        <begin position="148"/>
        <end position="213"/>
    </location>
</feature>
<evidence type="ECO:0000313" key="3">
    <source>
        <dbReference type="EMBL" id="GAA4728232.1"/>
    </source>
</evidence>
<dbReference type="InterPro" id="IPR016195">
    <property type="entry name" value="Pol/histidinol_Pase-like"/>
</dbReference>
<organism evidence="3 4">
    <name type="scientific">Pedococcus ginsenosidimutans</name>
    <dbReference type="NCBI Taxonomy" id="490570"/>
    <lineage>
        <taxon>Bacteria</taxon>
        <taxon>Bacillati</taxon>
        <taxon>Actinomycetota</taxon>
        <taxon>Actinomycetes</taxon>
        <taxon>Micrococcales</taxon>
        <taxon>Intrasporangiaceae</taxon>
        <taxon>Pedococcus</taxon>
    </lineage>
</organism>
<reference evidence="4" key="1">
    <citation type="journal article" date="2019" name="Int. J. Syst. Evol. Microbiol.">
        <title>The Global Catalogue of Microorganisms (GCM) 10K type strain sequencing project: providing services to taxonomists for standard genome sequencing and annotation.</title>
        <authorList>
            <consortium name="The Broad Institute Genomics Platform"/>
            <consortium name="The Broad Institute Genome Sequencing Center for Infectious Disease"/>
            <person name="Wu L."/>
            <person name="Ma J."/>
        </authorList>
    </citation>
    <scope>NUCLEOTIDE SEQUENCE [LARGE SCALE GENOMIC DNA]</scope>
    <source>
        <strain evidence="4">JCM 18961</strain>
    </source>
</reference>
<dbReference type="Proteomes" id="UP001500556">
    <property type="component" value="Unassembled WGS sequence"/>
</dbReference>
<keyword evidence="4" id="KW-1185">Reference proteome</keyword>
<protein>
    <recommendedName>
        <fullName evidence="2">Polymerase/histidinol phosphatase N-terminal domain-containing protein</fullName>
    </recommendedName>
</protein>
<sequence length="405" mass="42555">MTVFAGTWTPAHRAESVWHHMPFDVPESCPGVRMTLDFDRSHGSAGVLDLGLVDPLGWRGWSGGARSVVAIGREGATPGYLDRGLPPGRWEVVLGLHRVPEGGLAYEVTVDTDATVGGGTVDVPRPPVPERRPPRELPSVAGLRWLAGDCHTHTVHSDGSLTVDELAALAAGRGLDFLWVTDHNTTSHHPHLAEAGRRYGIDLLPGQEVTTADGHANAFGDIGWVDFRRPGGTWAAEVAARGGLLSVNHPVAGDCSWRHPSVDGGVGGSPAPAAEVWHWPWADLADGGPLAWWTAAGHPIPLGGSDFHHPEEGGLPGSPTTWVACADGDVLGGMLAGRTSVAAGPDAPVLLRVGDEWVAVEADGAMLVCPDGRRTPVRGELATFGGHDGPHLLERDDRSIVSIAH</sequence>
<dbReference type="InterPro" id="IPR003141">
    <property type="entry name" value="Pol/His_phosphatase_N"/>
</dbReference>
<dbReference type="Gene3D" id="3.20.20.140">
    <property type="entry name" value="Metal-dependent hydrolases"/>
    <property type="match status" value="1"/>
</dbReference>
<dbReference type="Pfam" id="PF02811">
    <property type="entry name" value="PHP"/>
    <property type="match status" value="1"/>
</dbReference>
<gene>
    <name evidence="3" type="ORF">GCM10025782_28750</name>
</gene>
<dbReference type="RefSeq" id="WP_345504359.1">
    <property type="nucleotide sequence ID" value="NZ_BAABLO010000011.1"/>
</dbReference>
<dbReference type="SUPFAM" id="SSF89550">
    <property type="entry name" value="PHP domain-like"/>
    <property type="match status" value="1"/>
</dbReference>
<comment type="caution">
    <text evidence="3">The sequence shown here is derived from an EMBL/GenBank/DDBJ whole genome shotgun (WGS) entry which is preliminary data.</text>
</comment>
<evidence type="ECO:0000256" key="1">
    <source>
        <dbReference type="SAM" id="MobiDB-lite"/>
    </source>
</evidence>
<dbReference type="PANTHER" id="PTHR42924:SF3">
    <property type="entry name" value="POLYMERASE_HISTIDINOL PHOSPHATASE N-TERMINAL DOMAIN-CONTAINING PROTEIN"/>
    <property type="match status" value="1"/>
</dbReference>